<dbReference type="InterPro" id="IPR036278">
    <property type="entry name" value="Sialidase_sf"/>
</dbReference>
<evidence type="ECO:0000313" key="4">
    <source>
        <dbReference type="EMBL" id="OGL46864.1"/>
    </source>
</evidence>
<sequence>MFKRIVFVVVGLLLMITGVAYAQPSWTQVPLRTAALEALGMSGGEGMQIIRGISYAPSDSNILYLVVDVSQVWKSVDGGNSWQMKHKGFLANGGLSLAVHPSDPNIVFVAGTSFQPSTTTCSMDGNPTVSKCADGIYRTTDGGENWVMVKQTPFYNIGRKAGGVNFAFAGANTIYAGTHTEGLLKSTDGGNTWQILNLPDITGRKILDVKIHPQNSSIIFLSVDRSLLSEPVLYKLTDNEALTLTSIGSSLNSLSCNAQETVPVARAIAIKPNPNPENPDIIYVSMGFCGVYKSTDGGITFTAKNNGLFPVNWSKAATYFAMSPVNLDYLYVDFHEHGSNHPYYTHNGGENWCVPSVTDSGGLMYDIGLYTNINNTPITCPSSLNNTVGVGGSFYHGPIAPHPTDENIAISSLGGNYPQKTTNGGDTWTYSGDGYSGGRAGIGATSFSWDPNNQNRFALFLIDYGPAITKDEGNTFKALPIPRYTNVETTPVGAIDPTLNSQVIVTAVGGWTEQVIAVTQDEGQTWTLMDGTNGKPDTKGNYNFIAFHPQDLSKNIVYAGKYKSSDKGNTWTLLDKKIIAMFQGNGDIVYASATVNYKTTIYKSTDGGSTWTAPYGEVSNGSSGIGEIAIAPIDQDRIYLTTSWNGVFIWDTNQSPPQWINIRDDGLYKWISNRWTKVISYETGLSRDRFGTLSTRNIIVDPTEPNVVYAGRLINFYGEANGIFASQDYGNTWKNITYNLGPEFTPWAISVNPHNERVYIGSSLGTWYLEKASWYDGDNDGYPKKTDCNDTDPLVNPGMTEVPYNGKDDDCNPATKDDDLDGDGYLIATDCNDNDSTIYPTAPDIICDGVDNNCDGTPDDGYAPTPTTCGIGACASTGQLICINGSTQDTCTPGIPQSEVCDGLDNNCDGQTDENLTRPTTCGVGACASTGIETCSAGTWGNNTCVPGQPQTEVCDNVDNNCDELVDEGVLNTYYQDADNDGYGNALVSTQACTQPGGYVTNSTDCNDNDASINPGAIEISFNGKNDDCNEATSDTTPVDLYISSFIVPSPANAGQSIVVSDVTNNSGPGNAGPSTIKFYFSTNGGSYDPEDIYLGSRAVPVLLAGASNSGGTSVTIPAGTPPNNHIIAIADADNVVPEGSNETNNKGSKPIRIN</sequence>
<keyword evidence="2" id="KW-0732">Signal</keyword>
<evidence type="ECO:0000256" key="1">
    <source>
        <dbReference type="SAM" id="MobiDB-lite"/>
    </source>
</evidence>
<dbReference type="EMBL" id="MGDE01000070">
    <property type="protein sequence ID" value="OGL46864.1"/>
    <property type="molecule type" value="Genomic_DNA"/>
</dbReference>
<dbReference type="SUPFAM" id="SSF110296">
    <property type="entry name" value="Oligoxyloglucan reducing end-specific cellobiohydrolase"/>
    <property type="match status" value="2"/>
</dbReference>
<dbReference type="Pfam" id="PF07705">
    <property type="entry name" value="CARDB"/>
    <property type="match status" value="1"/>
</dbReference>
<feature type="domain" description="CARDB" evidence="3">
    <location>
        <begin position="1040"/>
        <end position="1148"/>
    </location>
</feature>
<name>A0A1F7S0T2_9BACT</name>
<dbReference type="Proteomes" id="UP000178797">
    <property type="component" value="Unassembled WGS sequence"/>
</dbReference>
<dbReference type="CDD" id="cd15482">
    <property type="entry name" value="Sialidase_non-viral"/>
    <property type="match status" value="1"/>
</dbReference>
<proteinExistence type="predicted"/>
<dbReference type="PANTHER" id="PTHR43739">
    <property type="entry name" value="XYLOGLUCANASE (EUROFUNG)"/>
    <property type="match status" value="1"/>
</dbReference>
<feature type="signal peptide" evidence="2">
    <location>
        <begin position="1"/>
        <end position="22"/>
    </location>
</feature>
<reference evidence="4 5" key="1">
    <citation type="journal article" date="2016" name="Nat. Commun.">
        <title>Thousands of microbial genomes shed light on interconnected biogeochemical processes in an aquifer system.</title>
        <authorList>
            <person name="Anantharaman K."/>
            <person name="Brown C.T."/>
            <person name="Hug L.A."/>
            <person name="Sharon I."/>
            <person name="Castelle C.J."/>
            <person name="Probst A.J."/>
            <person name="Thomas B.C."/>
            <person name="Singh A."/>
            <person name="Wilkins M.J."/>
            <person name="Karaoz U."/>
            <person name="Brodie E.L."/>
            <person name="Williams K.H."/>
            <person name="Hubbard S.S."/>
            <person name="Banfield J.F."/>
        </authorList>
    </citation>
    <scope>NUCLEOTIDE SEQUENCE [LARGE SCALE GENOMIC DNA]</scope>
</reference>
<dbReference type="InterPro" id="IPR015943">
    <property type="entry name" value="WD40/YVTN_repeat-like_dom_sf"/>
</dbReference>
<evidence type="ECO:0000313" key="5">
    <source>
        <dbReference type="Proteomes" id="UP000178797"/>
    </source>
</evidence>
<dbReference type="GO" id="GO:0010411">
    <property type="term" value="P:xyloglucan metabolic process"/>
    <property type="evidence" value="ECO:0007669"/>
    <property type="project" value="TreeGrafter"/>
</dbReference>
<protein>
    <recommendedName>
        <fullName evidence="3">CARDB domain-containing protein</fullName>
    </recommendedName>
</protein>
<feature type="chain" id="PRO_5009532322" description="CARDB domain-containing protein" evidence="2">
    <location>
        <begin position="23"/>
        <end position="1155"/>
    </location>
</feature>
<dbReference type="InterPro" id="IPR052025">
    <property type="entry name" value="Xyloglucanase_GH74"/>
</dbReference>
<organism evidence="4 5">
    <name type="scientific">Candidatus Schekmanbacteria bacterium RBG_16_38_10</name>
    <dbReference type="NCBI Taxonomy" id="1817879"/>
    <lineage>
        <taxon>Bacteria</taxon>
        <taxon>Candidatus Schekmaniibacteriota</taxon>
    </lineage>
</organism>
<feature type="region of interest" description="Disordered" evidence="1">
    <location>
        <begin position="787"/>
        <end position="811"/>
    </location>
</feature>
<dbReference type="InterPro" id="IPR011635">
    <property type="entry name" value="CARDB"/>
</dbReference>
<evidence type="ECO:0000259" key="3">
    <source>
        <dbReference type="Pfam" id="PF07705"/>
    </source>
</evidence>
<dbReference type="InterPro" id="IPR013783">
    <property type="entry name" value="Ig-like_fold"/>
</dbReference>
<comment type="caution">
    <text evidence="4">The sequence shown here is derived from an EMBL/GenBank/DDBJ whole genome shotgun (WGS) entry which is preliminary data.</text>
</comment>
<dbReference type="AlphaFoldDB" id="A0A1F7S0T2"/>
<evidence type="ECO:0000256" key="2">
    <source>
        <dbReference type="SAM" id="SignalP"/>
    </source>
</evidence>
<accession>A0A1F7S0T2</accession>
<gene>
    <name evidence="4" type="ORF">A2W05_00280</name>
</gene>
<dbReference type="SUPFAM" id="SSF50939">
    <property type="entry name" value="Sialidases"/>
    <property type="match status" value="1"/>
</dbReference>
<dbReference type="Gene3D" id="2.130.10.10">
    <property type="entry name" value="YVTN repeat-like/Quinoprotein amine dehydrogenase"/>
    <property type="match status" value="6"/>
</dbReference>
<dbReference type="Pfam" id="PF11617">
    <property type="entry name" value="Cu-binding_MopE"/>
    <property type="match status" value="5"/>
</dbReference>
<dbReference type="PANTHER" id="PTHR43739:SF5">
    <property type="entry name" value="EXO-ALPHA-SIALIDASE"/>
    <property type="match status" value="1"/>
</dbReference>
<dbReference type="InterPro" id="IPR021655">
    <property type="entry name" value="Put_metal-bd"/>
</dbReference>
<dbReference type="Gene3D" id="2.60.40.10">
    <property type="entry name" value="Immunoglobulins"/>
    <property type="match status" value="1"/>
</dbReference>